<evidence type="ECO:0000313" key="5">
    <source>
        <dbReference type="Proteomes" id="UP000467379"/>
    </source>
</evidence>
<evidence type="ECO:0000313" key="4">
    <source>
        <dbReference type="Proteomes" id="UP000192441"/>
    </source>
</evidence>
<accession>A0A7I7VWY8</accession>
<reference evidence="1 5" key="2">
    <citation type="journal article" date="2019" name="Emerg. Microbes Infect.">
        <title>Comprehensive subspecies identification of 175 nontuberculous mycobacteria species based on 7547 genomic profiles.</title>
        <authorList>
            <person name="Matsumoto Y."/>
            <person name="Kinjo T."/>
            <person name="Motooka D."/>
            <person name="Nabeya D."/>
            <person name="Jung N."/>
            <person name="Uechi K."/>
            <person name="Horii T."/>
            <person name="Iida T."/>
            <person name="Fujita J."/>
            <person name="Nakamura S."/>
        </authorList>
    </citation>
    <scope>NUCLEOTIDE SEQUENCE [LARGE SCALE GENOMIC DNA]</scope>
    <source>
        <strain evidence="1 5">JCM 12687</strain>
    </source>
</reference>
<dbReference type="Proteomes" id="UP000192441">
    <property type="component" value="Unassembled WGS sequence"/>
</dbReference>
<dbReference type="Proteomes" id="UP000467379">
    <property type="component" value="Chromosome"/>
</dbReference>
<evidence type="ECO:0000313" key="1">
    <source>
        <dbReference type="EMBL" id="BBZ09816.1"/>
    </source>
</evidence>
<organism evidence="3 4">
    <name type="scientific">Mycobacterium branderi</name>
    <dbReference type="NCBI Taxonomy" id="43348"/>
    <lineage>
        <taxon>Bacteria</taxon>
        <taxon>Bacillati</taxon>
        <taxon>Actinomycetota</taxon>
        <taxon>Actinomycetes</taxon>
        <taxon>Mycobacteriales</taxon>
        <taxon>Mycobacteriaceae</taxon>
        <taxon>Mycobacterium</taxon>
    </lineage>
</organism>
<dbReference type="AlphaFoldDB" id="A0A7I7VWY8"/>
<name>A0A7I7VWY8_9MYCO</name>
<reference evidence="1" key="3">
    <citation type="submission" date="2020-02" db="EMBL/GenBank/DDBJ databases">
        <authorList>
            <person name="Matsumoto Y."/>
            <person name="Kinjo T."/>
            <person name="Motooka D."/>
            <person name="Nabeya D."/>
            <person name="Jung N."/>
            <person name="Uechi K."/>
            <person name="Horii T."/>
            <person name="Iida T."/>
            <person name="Fujita J."/>
            <person name="Nakamura S."/>
        </authorList>
    </citation>
    <scope>NUCLEOTIDE SEQUENCE</scope>
    <source>
        <strain evidence="1">JCM 12687</strain>
    </source>
</reference>
<dbReference type="EMBL" id="AP022606">
    <property type="protein sequence ID" value="BBZ09887.1"/>
    <property type="molecule type" value="Genomic_DNA"/>
</dbReference>
<dbReference type="RefSeq" id="WP_083129696.1">
    <property type="nucleotide sequence ID" value="NZ_AP022606.1"/>
</dbReference>
<proteinExistence type="predicted"/>
<keyword evidence="5" id="KW-1185">Reference proteome</keyword>
<reference evidence="3 4" key="1">
    <citation type="submission" date="2016-12" db="EMBL/GenBank/DDBJ databases">
        <title>The new phylogeny of genus Mycobacterium.</title>
        <authorList>
            <person name="Tortoli E."/>
            <person name="Trovato A."/>
            <person name="Cirillo D.M."/>
        </authorList>
    </citation>
    <scope>NUCLEOTIDE SEQUENCE [LARGE SCALE GENOMIC DNA]</scope>
    <source>
        <strain evidence="3 4">DSM 44624</strain>
    </source>
</reference>
<dbReference type="EMBL" id="MVHM01000001">
    <property type="protein sequence ID" value="ORA40922.1"/>
    <property type="molecule type" value="Genomic_DNA"/>
</dbReference>
<dbReference type="OrthoDB" id="9868257at2"/>
<protein>
    <submittedName>
        <fullName evidence="3">Uncharacterized protein</fullName>
    </submittedName>
</protein>
<evidence type="ECO:0000313" key="2">
    <source>
        <dbReference type="EMBL" id="BBZ09887.1"/>
    </source>
</evidence>
<gene>
    <name evidence="3" type="ORF">BST20_01880</name>
    <name evidence="1" type="ORF">MBRA_00110</name>
    <name evidence="2" type="ORF">MBRA_00820</name>
</gene>
<dbReference type="EMBL" id="AP022606">
    <property type="protein sequence ID" value="BBZ09816.1"/>
    <property type="molecule type" value="Genomic_DNA"/>
</dbReference>
<evidence type="ECO:0000313" key="3">
    <source>
        <dbReference type="EMBL" id="ORA40922.1"/>
    </source>
</evidence>
<sequence length="200" mass="22016">MPIRPENRGGLSVPLRDVLSPSEYRSVETLRAGQLGDPARFYGLWEGVVARHTGGRLTPTGHGWDVQLGSIRVEVKFAAECIMRFGQGARQVFRFVSLRGSSRSNASTVVVLIGLDRRDLIHAWVIPTAVIGDTDACTLNNPDRAVGDSRSRFSPYRVPFDQLLPEILSAHREHHAQTAQRTRTAALEAQMDALFEVGSA</sequence>